<dbReference type="Proteomes" id="UP000217076">
    <property type="component" value="Unassembled WGS sequence"/>
</dbReference>
<evidence type="ECO:0000313" key="1">
    <source>
        <dbReference type="EMBL" id="SDG40924.1"/>
    </source>
</evidence>
<proteinExistence type="predicted"/>
<keyword evidence="2" id="KW-1185">Reference proteome</keyword>
<gene>
    <name evidence="1" type="ORF">SAMN05421742_101162</name>
</gene>
<dbReference type="OrthoDB" id="5401788at2"/>
<dbReference type="AlphaFoldDB" id="A0A1G7U0R4"/>
<sequence>MLTDHSRRPARPPGCLAVVVLVLGLLVGPGSAQAGLFGSNEVVNPDLSPFPRWTGVLDRVFREKGSVGGSCQSQEFNACHYGKWMQFLDSVRGADPRTQLKEVNKFMNRSRYIVDPVNWGVKDYWATVGQFLDKYGDCEDYAIAKYVSLRELGWSPDDMRIVIVQDMNLRVAHAILAVNLDGESYILDNQIGMLVKHSRIRHYRPIYSVSEKAWWRHLPQ</sequence>
<reference evidence="2" key="1">
    <citation type="submission" date="2016-10" db="EMBL/GenBank/DDBJ databases">
        <authorList>
            <person name="Varghese N."/>
            <person name="Submissions S."/>
        </authorList>
    </citation>
    <scope>NUCLEOTIDE SEQUENCE [LARGE SCALE GENOMIC DNA]</scope>
    <source>
        <strain evidence="2">930I</strain>
    </source>
</reference>
<organism evidence="1 2">
    <name type="scientific">Roseospirillum parvum</name>
    <dbReference type="NCBI Taxonomy" id="83401"/>
    <lineage>
        <taxon>Bacteria</taxon>
        <taxon>Pseudomonadati</taxon>
        <taxon>Pseudomonadota</taxon>
        <taxon>Alphaproteobacteria</taxon>
        <taxon>Rhodospirillales</taxon>
        <taxon>Rhodospirillaceae</taxon>
        <taxon>Roseospirillum</taxon>
    </lineage>
</organism>
<name>A0A1G7U0R4_9PROT</name>
<dbReference type="EMBL" id="FNCV01000001">
    <property type="protein sequence ID" value="SDG40924.1"/>
    <property type="molecule type" value="Genomic_DNA"/>
</dbReference>
<evidence type="ECO:0000313" key="2">
    <source>
        <dbReference type="Proteomes" id="UP000217076"/>
    </source>
</evidence>
<dbReference type="PANTHER" id="PTHR39327:SF1">
    <property type="entry name" value="BLR5470 PROTEIN"/>
    <property type="match status" value="1"/>
</dbReference>
<dbReference type="RefSeq" id="WP_092614034.1">
    <property type="nucleotide sequence ID" value="NZ_FNCV01000001.1"/>
</dbReference>
<dbReference type="InterPro" id="IPR010319">
    <property type="entry name" value="Transglutaminase-like_Cys_pept"/>
</dbReference>
<dbReference type="Gene3D" id="3.10.620.30">
    <property type="match status" value="1"/>
</dbReference>
<accession>A0A1G7U0R4</accession>
<dbReference type="Pfam" id="PF06035">
    <property type="entry name" value="Peptidase_C93"/>
    <property type="match status" value="1"/>
</dbReference>
<dbReference type="STRING" id="83401.SAMN05421742_101162"/>
<dbReference type="PANTHER" id="PTHR39327">
    <property type="match status" value="1"/>
</dbReference>
<protein>
    <submittedName>
        <fullName evidence="1">Transglutaminase-like cysteine proteinase BTLCP</fullName>
    </submittedName>
</protein>